<gene>
    <name evidence="6" type="ORF">CcaverHIS019_0303910</name>
</gene>
<evidence type="ECO:0000313" key="7">
    <source>
        <dbReference type="Proteomes" id="UP001233271"/>
    </source>
</evidence>
<dbReference type="Pfam" id="PF00150">
    <property type="entry name" value="Cellulase"/>
    <property type="match status" value="1"/>
</dbReference>
<keyword evidence="2" id="KW-0378">Hydrolase</keyword>
<keyword evidence="7" id="KW-1185">Reference proteome</keyword>
<dbReference type="GO" id="GO:0050295">
    <property type="term" value="F:steryl-beta-glucosidase activity"/>
    <property type="evidence" value="ECO:0007669"/>
    <property type="project" value="TreeGrafter"/>
</dbReference>
<dbReference type="GO" id="GO:1904462">
    <property type="term" value="P:ergosteryl 3-beta-D-glucoside catabolic process"/>
    <property type="evidence" value="ECO:0007669"/>
    <property type="project" value="TreeGrafter"/>
</dbReference>
<dbReference type="RefSeq" id="XP_060455586.1">
    <property type="nucleotide sequence ID" value="XM_060598832.1"/>
</dbReference>
<dbReference type="InterPro" id="IPR052066">
    <property type="entry name" value="Glycosphingolipid_Hydrolases"/>
</dbReference>
<dbReference type="Proteomes" id="UP001233271">
    <property type="component" value="Chromosome 3"/>
</dbReference>
<evidence type="ECO:0000259" key="4">
    <source>
        <dbReference type="Pfam" id="PF00150"/>
    </source>
</evidence>
<name>A0AA48L0T3_9TREE</name>
<dbReference type="Gene3D" id="2.60.40.1180">
    <property type="entry name" value="Golgi alpha-mannosidase II"/>
    <property type="match status" value="1"/>
</dbReference>
<dbReference type="InterPro" id="IPR017853">
    <property type="entry name" value="GH"/>
</dbReference>
<dbReference type="InterPro" id="IPR001547">
    <property type="entry name" value="Glyco_hydro_5"/>
</dbReference>
<dbReference type="KEGG" id="ccac:CcaHIS019_0303910"/>
<protein>
    <recommendedName>
        <fullName evidence="8">Glycoside hydrolase</fullName>
    </recommendedName>
</protein>
<dbReference type="PANTHER" id="PTHR31308">
    <property type="match status" value="1"/>
</dbReference>
<proteinExistence type="inferred from homology"/>
<dbReference type="AlphaFoldDB" id="A0AA48L0T3"/>
<evidence type="ECO:0000256" key="2">
    <source>
        <dbReference type="ARBA" id="ARBA00022801"/>
    </source>
</evidence>
<dbReference type="SUPFAM" id="SSF51445">
    <property type="entry name" value="(Trans)glycosidases"/>
    <property type="match status" value="1"/>
</dbReference>
<dbReference type="Gene3D" id="3.20.20.80">
    <property type="entry name" value="Glycosidases"/>
    <property type="match status" value="1"/>
</dbReference>
<dbReference type="Pfam" id="PF18564">
    <property type="entry name" value="Glyco_hydro_5_C"/>
    <property type="match status" value="1"/>
</dbReference>
<feature type="domain" description="Glycoside hydrolase family 5 C-terminal" evidence="5">
    <location>
        <begin position="662"/>
        <end position="711"/>
    </location>
</feature>
<dbReference type="InterPro" id="IPR013780">
    <property type="entry name" value="Glyco_hydro_b"/>
</dbReference>
<evidence type="ECO:0000256" key="1">
    <source>
        <dbReference type="ARBA" id="ARBA00005641"/>
    </source>
</evidence>
<accession>A0AA48L0T3</accession>
<dbReference type="GO" id="GO:0000272">
    <property type="term" value="P:polysaccharide catabolic process"/>
    <property type="evidence" value="ECO:0007669"/>
    <property type="project" value="InterPro"/>
</dbReference>
<dbReference type="InterPro" id="IPR041036">
    <property type="entry name" value="GH5_C"/>
</dbReference>
<organism evidence="6 7">
    <name type="scientific">Cutaneotrichosporon cavernicola</name>
    <dbReference type="NCBI Taxonomy" id="279322"/>
    <lineage>
        <taxon>Eukaryota</taxon>
        <taxon>Fungi</taxon>
        <taxon>Dikarya</taxon>
        <taxon>Basidiomycota</taxon>
        <taxon>Agaricomycotina</taxon>
        <taxon>Tremellomycetes</taxon>
        <taxon>Trichosporonales</taxon>
        <taxon>Trichosporonaceae</taxon>
        <taxon>Cutaneotrichosporon</taxon>
    </lineage>
</organism>
<evidence type="ECO:0000256" key="3">
    <source>
        <dbReference type="ARBA" id="ARBA00023295"/>
    </source>
</evidence>
<feature type="domain" description="Glycoside hydrolase family 5" evidence="4">
    <location>
        <begin position="88"/>
        <end position="147"/>
    </location>
</feature>
<evidence type="ECO:0000313" key="6">
    <source>
        <dbReference type="EMBL" id="BEI90321.1"/>
    </source>
</evidence>
<keyword evidence="3" id="KW-0326">Glycosidase</keyword>
<sequence length="816" mass="90397">MPKVPSVSPVTGKPVPPDYLHASDIHFQDTQGRSVLLRGINFTASAKAPPGQPSQSQEGFWEDAERGDTSWVGAMGLNVEDGSADIHLARLRAWGYNMLRFVFTWESLEHAGPGKYDYEYMDYVVKVLYKCKEWGFRVNMDPHQDVWSRFSGGSGAPLWTIYACGVDPQNIVPTYSALVQCDYPSKEAPDPGSMPAMIWSSNYYRAFGHTVWTLFFAGKEFAPKCTIDGKNVQDFLQDHFIDAVGELIKVVAAAGNGELLESCVLGWDSINEPAEGLIGVRDVSQVPKDQPVRLGPVPTPFESMRLAMGESLTVDNYKFTSMGPSKTGTVSLDPKGTRLWISPADDAKRGAGRWGWKRGSEWEIGMCIWAQHGVWDPTTKTLLKPAYFHTLPTNPSHEVEFVYDFWRQHWMSYASSVRTHHPDAVHFMNTSVFKPLPPLPESFLSGRACSTPHFYDGLTLMTKHWNWFNADALGILRGKYWSIVQGLRVGEAAIRNVIQEQLGVLKEDTKKSIGRYPTMMGEIGCPYDQDGRAAYGYVNGGKGKGDYTAQTKSWDASMNGHDGPNSLNYTLWNYTPTNSHQWGDGWNGEDLSIWSPDDCKGASYKTERSLAESAATLLSTTSTASTATLRPSLVTPKGIDDSREITPELLMDGTRAIGAVCRPYPVATVGAPSRIDFDIYTSLFRLSVTVGPEDGGDGTIIYLPFVHYARELEWVPGGEDGSELSSCVNSSSNLLDSDVDDPKALKVKAPLKLGIEVRTTAGEYRFAGQFLTWTYPIPARQTTYTIEIRRARGVLAHNARTEEEWSMLSYIGCTIA</sequence>
<comment type="similarity">
    <text evidence="1">Belongs to the glycosyl hydrolase 5 (cellulase A) family.</text>
</comment>
<reference evidence="6" key="1">
    <citation type="journal article" date="2023" name="BMC Genomics">
        <title>Chromosome-level genome assemblies of Cutaneotrichosporon spp. (Trichosporonales, Basidiomycota) reveal imbalanced evolution between nucleotide sequences and chromosome synteny.</title>
        <authorList>
            <person name="Kobayashi Y."/>
            <person name="Kayamori A."/>
            <person name="Aoki K."/>
            <person name="Shiwa Y."/>
            <person name="Matsutani M."/>
            <person name="Fujita N."/>
            <person name="Sugita T."/>
            <person name="Iwasaki W."/>
            <person name="Tanaka N."/>
            <person name="Takashima M."/>
        </authorList>
    </citation>
    <scope>NUCLEOTIDE SEQUENCE</scope>
    <source>
        <strain evidence="6">HIS019</strain>
    </source>
</reference>
<dbReference type="GeneID" id="85494191"/>
<dbReference type="PANTHER" id="PTHR31308:SF6">
    <property type="entry name" value="GLYCOSIDE HYDROLASE FAMILY 5 C-TERMINAL DOMAIN-CONTAINING PROTEIN"/>
    <property type="match status" value="1"/>
</dbReference>
<dbReference type="EMBL" id="AP028214">
    <property type="protein sequence ID" value="BEI90321.1"/>
    <property type="molecule type" value="Genomic_DNA"/>
</dbReference>
<evidence type="ECO:0000259" key="5">
    <source>
        <dbReference type="Pfam" id="PF18564"/>
    </source>
</evidence>
<evidence type="ECO:0008006" key="8">
    <source>
        <dbReference type="Google" id="ProtNLM"/>
    </source>
</evidence>